<sequence>MKAYVQQEHGRPVEAVEMPDPSPQHGEIVVSVASCGLNHLDLWLKQGSTGDDLRLPRVPGSDVVGRVTELGAGVDPALAGKNVVLYPGRGCGNCDWCSSGHPSACRGFRIMGYSFDGGYAEQVVVPAESAMVLGDDPDPAWAAVPVAYVTAWNALVTKGGLEKGKTVAVWGAAGGLGNAALRLAKAMGAIPLPIVGSEEKASWLAATGWSGDIVVRGEDVASEVRSLTGGRGVDVVLDHVGAAAVNSSLRMLAVRGHLAFCGVTTGHSVEMDLRQIFGKQLTVAGTWIGDPSDMRDVVRFLDQNPQALPVVQASYAFDDARAAQDAQSDPGRSGKVVLRSSGPAQA</sequence>
<proteinExistence type="predicted"/>
<organism evidence="4 5">
    <name type="scientific">Arthrobacter gandavensis</name>
    <dbReference type="NCBI Taxonomy" id="169960"/>
    <lineage>
        <taxon>Bacteria</taxon>
        <taxon>Bacillati</taxon>
        <taxon>Actinomycetota</taxon>
        <taxon>Actinomycetes</taxon>
        <taxon>Micrococcales</taxon>
        <taxon>Micrococcaceae</taxon>
        <taxon>Arthrobacter</taxon>
    </lineage>
</organism>
<name>A0ABN2P5N4_9MICC</name>
<reference evidence="4 5" key="1">
    <citation type="journal article" date="2019" name="Int. J. Syst. Evol. Microbiol.">
        <title>The Global Catalogue of Microorganisms (GCM) 10K type strain sequencing project: providing services to taxonomists for standard genome sequencing and annotation.</title>
        <authorList>
            <consortium name="The Broad Institute Genomics Platform"/>
            <consortium name="The Broad Institute Genome Sequencing Center for Infectious Disease"/>
            <person name="Wu L."/>
            <person name="Ma J."/>
        </authorList>
    </citation>
    <scope>NUCLEOTIDE SEQUENCE [LARGE SCALE GENOMIC DNA]</scope>
    <source>
        <strain evidence="4 5">JCM 13316</strain>
    </source>
</reference>
<dbReference type="InterPro" id="IPR013154">
    <property type="entry name" value="ADH-like_N"/>
</dbReference>
<dbReference type="Gene3D" id="3.40.50.720">
    <property type="entry name" value="NAD(P)-binding Rossmann-like Domain"/>
    <property type="match status" value="1"/>
</dbReference>
<dbReference type="EMBL" id="BAAALV010000002">
    <property type="protein sequence ID" value="GAA1910669.1"/>
    <property type="molecule type" value="Genomic_DNA"/>
</dbReference>
<dbReference type="SUPFAM" id="SSF51735">
    <property type="entry name" value="NAD(P)-binding Rossmann-fold domains"/>
    <property type="match status" value="1"/>
</dbReference>
<dbReference type="SUPFAM" id="SSF50129">
    <property type="entry name" value="GroES-like"/>
    <property type="match status" value="1"/>
</dbReference>
<gene>
    <name evidence="4" type="ORF">GCM10009688_14550</name>
</gene>
<evidence type="ECO:0000259" key="3">
    <source>
        <dbReference type="SMART" id="SM00829"/>
    </source>
</evidence>
<feature type="region of interest" description="Disordered" evidence="2">
    <location>
        <begin position="1"/>
        <end position="22"/>
    </location>
</feature>
<dbReference type="InterPro" id="IPR036291">
    <property type="entry name" value="NAD(P)-bd_dom_sf"/>
</dbReference>
<evidence type="ECO:0000313" key="5">
    <source>
        <dbReference type="Proteomes" id="UP001500784"/>
    </source>
</evidence>
<evidence type="ECO:0000313" key="4">
    <source>
        <dbReference type="EMBL" id="GAA1910669.1"/>
    </source>
</evidence>
<evidence type="ECO:0000256" key="2">
    <source>
        <dbReference type="SAM" id="MobiDB-lite"/>
    </source>
</evidence>
<dbReference type="PANTHER" id="PTHR44154:SF1">
    <property type="entry name" value="QUINONE OXIDOREDUCTASE"/>
    <property type="match status" value="1"/>
</dbReference>
<dbReference type="Pfam" id="PF08240">
    <property type="entry name" value="ADH_N"/>
    <property type="match status" value="1"/>
</dbReference>
<dbReference type="InterPro" id="IPR011032">
    <property type="entry name" value="GroES-like_sf"/>
</dbReference>
<dbReference type="InterPro" id="IPR020843">
    <property type="entry name" value="ER"/>
</dbReference>
<comment type="caution">
    <text evidence="4">The sequence shown here is derived from an EMBL/GenBank/DDBJ whole genome shotgun (WGS) entry which is preliminary data.</text>
</comment>
<dbReference type="Proteomes" id="UP001500784">
    <property type="component" value="Unassembled WGS sequence"/>
</dbReference>
<evidence type="ECO:0000256" key="1">
    <source>
        <dbReference type="ARBA" id="ARBA00022857"/>
    </source>
</evidence>
<dbReference type="InterPro" id="IPR013149">
    <property type="entry name" value="ADH-like_C"/>
</dbReference>
<dbReference type="RefSeq" id="WP_152226200.1">
    <property type="nucleotide sequence ID" value="NZ_BAAALV010000002.1"/>
</dbReference>
<keyword evidence="5" id="KW-1185">Reference proteome</keyword>
<dbReference type="Pfam" id="PF00107">
    <property type="entry name" value="ADH_zinc_N"/>
    <property type="match status" value="1"/>
</dbReference>
<keyword evidence="1" id="KW-0521">NADP</keyword>
<dbReference type="InterPro" id="IPR051603">
    <property type="entry name" value="Zinc-ADH_QOR/CCCR"/>
</dbReference>
<protein>
    <submittedName>
        <fullName evidence="4">Zinc-binding dehydrogenase</fullName>
    </submittedName>
</protein>
<dbReference type="SMART" id="SM00829">
    <property type="entry name" value="PKS_ER"/>
    <property type="match status" value="1"/>
</dbReference>
<accession>A0ABN2P5N4</accession>
<feature type="domain" description="Enoyl reductase (ER)" evidence="3">
    <location>
        <begin position="10"/>
        <end position="338"/>
    </location>
</feature>
<dbReference type="PANTHER" id="PTHR44154">
    <property type="entry name" value="QUINONE OXIDOREDUCTASE"/>
    <property type="match status" value="1"/>
</dbReference>
<dbReference type="Gene3D" id="3.90.180.10">
    <property type="entry name" value="Medium-chain alcohol dehydrogenases, catalytic domain"/>
    <property type="match status" value="1"/>
</dbReference>
<feature type="region of interest" description="Disordered" evidence="2">
    <location>
        <begin position="322"/>
        <end position="346"/>
    </location>
</feature>